<proteinExistence type="predicted"/>
<name>A0A6M3XK38_9ZZZZ</name>
<dbReference type="InterPro" id="IPR044000">
    <property type="entry name" value="Phage_tube_2"/>
</dbReference>
<gene>
    <name evidence="1" type="ORF">TM448B01236_0014</name>
</gene>
<accession>A0A6M3XK38</accession>
<sequence>MPAALFPIRVTPKEAYPFLRLFFQKGSLQDSTTNTKKWFYPYSYDGSTCEVWGSIVRELAATGTSTSHRLTGAVCNSITISPTADYIDLTASVISRDIELNRDTSGDTFTLPTDAPLLWRNSVTKMGNSYTAPETCDFRGIKTNLKNNITGKFYNNDKVKRFNIGNFTGNGTVIIPWENGTTNYTDNQVLTDFLNGTLTRLSMYWIDQYLTSGYSFSVNLLCRYIQGNIGEETEISNSMNFVLVEDYSFSSSNSKISTWTIDGSDASLMTFTFPSTETLTGNVFPGDVVATLDASAGHTINWVIERVVDADTVKLINNHTAGTGASGTSVIIKRQPISIGLRDEINRGIT</sequence>
<dbReference type="AlphaFoldDB" id="A0A6M3XK38"/>
<reference evidence="1" key="1">
    <citation type="submission" date="2020-03" db="EMBL/GenBank/DDBJ databases">
        <title>The deep terrestrial virosphere.</title>
        <authorList>
            <person name="Holmfeldt K."/>
            <person name="Nilsson E."/>
            <person name="Simone D."/>
            <person name="Lopez-Fernandez M."/>
            <person name="Wu X."/>
            <person name="de Brujin I."/>
            <person name="Lundin D."/>
            <person name="Andersson A."/>
            <person name="Bertilsson S."/>
            <person name="Dopson M."/>
        </authorList>
    </citation>
    <scope>NUCLEOTIDE SEQUENCE</scope>
    <source>
        <strain evidence="1">TM448B01236</strain>
    </source>
</reference>
<organism evidence="1">
    <name type="scientific">viral metagenome</name>
    <dbReference type="NCBI Taxonomy" id="1070528"/>
    <lineage>
        <taxon>unclassified sequences</taxon>
        <taxon>metagenomes</taxon>
        <taxon>organismal metagenomes</taxon>
    </lineage>
</organism>
<protein>
    <recommendedName>
        <fullName evidence="2">Tail protein</fullName>
    </recommendedName>
</protein>
<dbReference type="Pfam" id="PF18906">
    <property type="entry name" value="Phage_tube_2"/>
    <property type="match status" value="1"/>
</dbReference>
<dbReference type="EMBL" id="MT144720">
    <property type="protein sequence ID" value="QJH98179.1"/>
    <property type="molecule type" value="Genomic_DNA"/>
</dbReference>
<evidence type="ECO:0008006" key="2">
    <source>
        <dbReference type="Google" id="ProtNLM"/>
    </source>
</evidence>
<evidence type="ECO:0000313" key="1">
    <source>
        <dbReference type="EMBL" id="QJH98179.1"/>
    </source>
</evidence>